<keyword evidence="3" id="KW-1185">Reference proteome</keyword>
<gene>
    <name evidence="2" type="ORF">F0L68_08870</name>
</gene>
<accession>A0A5B2XLW6</accession>
<evidence type="ECO:0000313" key="2">
    <source>
        <dbReference type="EMBL" id="KAA2264115.1"/>
    </source>
</evidence>
<feature type="transmembrane region" description="Helical" evidence="1">
    <location>
        <begin position="12"/>
        <end position="36"/>
    </location>
</feature>
<reference evidence="2 3" key="2">
    <citation type="submission" date="2019-09" db="EMBL/GenBank/DDBJ databases">
        <authorList>
            <person name="Jin C."/>
        </authorList>
    </citation>
    <scope>NUCLEOTIDE SEQUENCE [LARGE SCALE GENOMIC DNA]</scope>
    <source>
        <strain evidence="2 3">AN110305</strain>
    </source>
</reference>
<reference evidence="2 3" key="1">
    <citation type="submission" date="2019-09" db="EMBL/GenBank/DDBJ databases">
        <title>Goodfellowia gen. nov., a new genus of the Pseudonocardineae related to Actinoalloteichus, containing Goodfellowia coeruleoviolacea gen. nov., comb. nov. gen. nov., comb. nov.</title>
        <authorList>
            <person name="Labeda D."/>
        </authorList>
    </citation>
    <scope>NUCLEOTIDE SEQUENCE [LARGE SCALE GENOMIC DNA]</scope>
    <source>
        <strain evidence="2 3">AN110305</strain>
    </source>
</reference>
<feature type="transmembrane region" description="Helical" evidence="1">
    <location>
        <begin position="48"/>
        <end position="67"/>
    </location>
</feature>
<evidence type="ECO:0000256" key="1">
    <source>
        <dbReference type="SAM" id="Phobius"/>
    </source>
</evidence>
<protein>
    <submittedName>
        <fullName evidence="2">Uncharacterized protein</fullName>
    </submittedName>
</protein>
<evidence type="ECO:0000313" key="3">
    <source>
        <dbReference type="Proteomes" id="UP000323454"/>
    </source>
</evidence>
<keyword evidence="1" id="KW-1133">Transmembrane helix</keyword>
<organism evidence="2 3">
    <name type="scientific">Solihabitans fulvus</name>
    <dbReference type="NCBI Taxonomy" id="1892852"/>
    <lineage>
        <taxon>Bacteria</taxon>
        <taxon>Bacillati</taxon>
        <taxon>Actinomycetota</taxon>
        <taxon>Actinomycetes</taxon>
        <taxon>Pseudonocardiales</taxon>
        <taxon>Pseudonocardiaceae</taxon>
        <taxon>Solihabitans</taxon>
    </lineage>
</organism>
<sequence>MRRPRRGLGAVWRGFAGSLAVGLVLLALVVIGFQVYAGSHGEPGPGAWVVAGHVVAAVVAVVAQRFADRRDGPVGVLAGLGVVAVSAVTLWVFWWA</sequence>
<comment type="caution">
    <text evidence="2">The sequence shown here is derived from an EMBL/GenBank/DDBJ whole genome shotgun (WGS) entry which is preliminary data.</text>
</comment>
<dbReference type="Proteomes" id="UP000323454">
    <property type="component" value="Unassembled WGS sequence"/>
</dbReference>
<keyword evidence="1" id="KW-0472">Membrane</keyword>
<dbReference type="EMBL" id="VUOB01000013">
    <property type="protein sequence ID" value="KAA2264115.1"/>
    <property type="molecule type" value="Genomic_DNA"/>
</dbReference>
<dbReference type="AlphaFoldDB" id="A0A5B2XLW6"/>
<keyword evidence="1" id="KW-0812">Transmembrane</keyword>
<name>A0A5B2XLW6_9PSEU</name>
<proteinExistence type="predicted"/>
<feature type="transmembrane region" description="Helical" evidence="1">
    <location>
        <begin position="74"/>
        <end position="94"/>
    </location>
</feature>